<proteinExistence type="inferred from homology"/>
<keyword evidence="3" id="KW-0132">Cell division</keyword>
<dbReference type="PATRIC" id="fig|1423813.3.peg.2118"/>
<dbReference type="InterPro" id="IPR003768">
    <property type="entry name" value="ScpA"/>
</dbReference>
<evidence type="ECO:0000313" key="5">
    <source>
        <dbReference type="EMBL" id="KRM62507.1"/>
    </source>
</evidence>
<dbReference type="PANTHER" id="PTHR33969">
    <property type="entry name" value="SEGREGATION AND CONDENSATION PROTEIN A"/>
    <property type="match status" value="1"/>
</dbReference>
<comment type="subunit">
    <text evidence="3">Component of a cohesin-like complex composed of ScpA, ScpB and the Smc homodimer, in which ScpA and ScpB bind to the head domain of Smc. The presence of the three proteins is required for the association of the complex with DNA.</text>
</comment>
<evidence type="ECO:0000313" key="6">
    <source>
        <dbReference type="Proteomes" id="UP000051733"/>
    </source>
</evidence>
<comment type="function">
    <text evidence="3">Participates in chromosomal partition during cell division. May act via the formation of a condensin-like complex containing Smc and ScpB that pull DNA away from mid-cell into both cell halves.</text>
</comment>
<comment type="caution">
    <text evidence="5">The sequence shown here is derived from an EMBL/GenBank/DDBJ whole genome shotgun (WGS) entry which is preliminary data.</text>
</comment>
<dbReference type="Pfam" id="PF02616">
    <property type="entry name" value="SMC_ScpA"/>
    <property type="match status" value="1"/>
</dbReference>
<dbReference type="EMBL" id="AYYY01000005">
    <property type="protein sequence ID" value="KRM62507.1"/>
    <property type="molecule type" value="Genomic_DNA"/>
</dbReference>
<keyword evidence="3" id="KW-0131">Cell cycle</keyword>
<feature type="coiled-coil region" evidence="4">
    <location>
        <begin position="105"/>
        <end position="135"/>
    </location>
</feature>
<dbReference type="GO" id="GO:0005737">
    <property type="term" value="C:cytoplasm"/>
    <property type="evidence" value="ECO:0007669"/>
    <property type="project" value="UniProtKB-SubCell"/>
</dbReference>
<dbReference type="PANTHER" id="PTHR33969:SF2">
    <property type="entry name" value="SEGREGATION AND CONDENSATION PROTEIN A"/>
    <property type="match status" value="1"/>
</dbReference>
<comment type="similarity">
    <text evidence="3">Belongs to the ScpA family.</text>
</comment>
<protein>
    <recommendedName>
        <fullName evidence="2 3">Segregation and condensation protein A</fullName>
    </recommendedName>
</protein>
<dbReference type="GO" id="GO:0006260">
    <property type="term" value="P:DNA replication"/>
    <property type="evidence" value="ECO:0007669"/>
    <property type="project" value="UniProtKB-UniRule"/>
</dbReference>
<comment type="subcellular location">
    <subcellularLocation>
        <location evidence="3">Cytoplasm</location>
    </subcellularLocation>
    <text evidence="3">Associated with two foci at the outer edges of the nucleoid region in young cells, and at four foci within both cell halves in older cells.</text>
</comment>
<accession>A0A0R2AE13</accession>
<name>A0A0R2AE13_9LACO</name>
<keyword evidence="1 3" id="KW-0159">Chromosome partition</keyword>
<evidence type="ECO:0000256" key="1">
    <source>
        <dbReference type="ARBA" id="ARBA00022829"/>
    </source>
</evidence>
<reference evidence="5 6" key="1">
    <citation type="journal article" date="2015" name="Genome Announc.">
        <title>Expanding the biotechnology potential of lactobacilli through comparative genomics of 213 strains and associated genera.</title>
        <authorList>
            <person name="Sun Z."/>
            <person name="Harris H.M."/>
            <person name="McCann A."/>
            <person name="Guo C."/>
            <person name="Argimon S."/>
            <person name="Zhang W."/>
            <person name="Yang X."/>
            <person name="Jeffery I.B."/>
            <person name="Cooney J.C."/>
            <person name="Kagawa T.F."/>
            <person name="Liu W."/>
            <person name="Song Y."/>
            <person name="Salvetti E."/>
            <person name="Wrobel A."/>
            <person name="Rasinkangas P."/>
            <person name="Parkhill J."/>
            <person name="Rea M.C."/>
            <person name="O'Sullivan O."/>
            <person name="Ritari J."/>
            <person name="Douillard F.P."/>
            <person name="Paul Ross R."/>
            <person name="Yang R."/>
            <person name="Briner A.E."/>
            <person name="Felis G.E."/>
            <person name="de Vos W.M."/>
            <person name="Barrangou R."/>
            <person name="Klaenhammer T.R."/>
            <person name="Caufield P.W."/>
            <person name="Cui Y."/>
            <person name="Zhang H."/>
            <person name="O'Toole P.W."/>
        </authorList>
    </citation>
    <scope>NUCLEOTIDE SEQUENCE [LARGE SCALE GENOMIC DNA]</scope>
    <source>
        <strain evidence="5 6">DSM 20634</strain>
    </source>
</reference>
<dbReference type="Proteomes" id="UP000051733">
    <property type="component" value="Unassembled WGS sequence"/>
</dbReference>
<dbReference type="Gene3D" id="6.10.250.2410">
    <property type="match status" value="1"/>
</dbReference>
<keyword evidence="4" id="KW-0175">Coiled coil</keyword>
<keyword evidence="3" id="KW-0963">Cytoplasm</keyword>
<evidence type="ECO:0000256" key="4">
    <source>
        <dbReference type="SAM" id="Coils"/>
    </source>
</evidence>
<evidence type="ECO:0000256" key="3">
    <source>
        <dbReference type="HAMAP-Rule" id="MF_01805"/>
    </source>
</evidence>
<dbReference type="AlphaFoldDB" id="A0A0R2AE13"/>
<dbReference type="GO" id="GO:0007059">
    <property type="term" value="P:chromosome segregation"/>
    <property type="evidence" value="ECO:0007669"/>
    <property type="project" value="UniProtKB-UniRule"/>
</dbReference>
<dbReference type="RefSeq" id="WP_057777200.1">
    <property type="nucleotide sequence ID" value="NZ_AYYY01000005.1"/>
</dbReference>
<dbReference type="GO" id="GO:0051301">
    <property type="term" value="P:cell division"/>
    <property type="evidence" value="ECO:0007669"/>
    <property type="project" value="UniProtKB-KW"/>
</dbReference>
<gene>
    <name evidence="3" type="primary">scpA</name>
    <name evidence="5" type="ORF">FC26_GL002081</name>
</gene>
<dbReference type="STRING" id="1423813.FC26_GL002081"/>
<organism evidence="5 6">
    <name type="scientific">Paucilactobacillus vaccinostercus DSM 20634</name>
    <dbReference type="NCBI Taxonomy" id="1423813"/>
    <lineage>
        <taxon>Bacteria</taxon>
        <taxon>Bacillati</taxon>
        <taxon>Bacillota</taxon>
        <taxon>Bacilli</taxon>
        <taxon>Lactobacillales</taxon>
        <taxon>Lactobacillaceae</taxon>
        <taxon>Paucilactobacillus</taxon>
    </lineage>
</organism>
<dbReference type="HAMAP" id="MF_01805">
    <property type="entry name" value="ScpA"/>
    <property type="match status" value="1"/>
</dbReference>
<evidence type="ECO:0000256" key="2">
    <source>
        <dbReference type="ARBA" id="ARBA00044777"/>
    </source>
</evidence>
<keyword evidence="6" id="KW-1185">Reference proteome</keyword>
<sequence length="263" mass="30111">MADEIIQEYQHQPTIRVSDFEGPLDLLLHLIKSAEMDIYDIQITEITAQYLEYLHAMQDNQLEVAGEYFVMAATLMAIKSRMLLPIDEDETFVEEEPVEDPRQELVDQLLEYKRYKQAAEQLHEKEQQRQQEFTRSAAAIPDDIKGIKVAPGVSIEQLQEAFVAVMKRKQLAQPVSQTVQTERISISEKLKVVLTAVKKGPTVFEALFEGQTTRDELVTTFLAVLELCKHWAVRVDQQQRLGPLLIVAGPKSKEFEHEQFGTN</sequence>
<dbReference type="OrthoDB" id="9811016at2"/>